<dbReference type="Gene3D" id="1.10.3090.10">
    <property type="entry name" value="cca-adding enzyme, domain 2"/>
    <property type="match status" value="1"/>
</dbReference>
<dbReference type="SMART" id="SM00471">
    <property type="entry name" value="HDc"/>
    <property type="match status" value="1"/>
</dbReference>
<proteinExistence type="predicted"/>
<evidence type="ECO:0000313" key="4">
    <source>
        <dbReference type="Proteomes" id="UP001623592"/>
    </source>
</evidence>
<dbReference type="RefSeq" id="WP_406789362.1">
    <property type="nucleotide sequence ID" value="NZ_JBJIAA010000020.1"/>
</dbReference>
<reference evidence="3 4" key="1">
    <citation type="submission" date="2024-11" db="EMBL/GenBank/DDBJ databases">
        <authorList>
            <person name="Heng Y.C."/>
            <person name="Lim A.C.H."/>
            <person name="Lee J.K.Y."/>
            <person name="Kittelmann S."/>
        </authorList>
    </citation>
    <scope>NUCLEOTIDE SEQUENCE [LARGE SCALE GENOMIC DNA]</scope>
    <source>
        <strain evidence="3 4">WILCCON 0114</strain>
    </source>
</reference>
<organism evidence="3 4">
    <name type="scientific">Clostridium neuense</name>
    <dbReference type="NCBI Taxonomy" id="1728934"/>
    <lineage>
        <taxon>Bacteria</taxon>
        <taxon>Bacillati</taxon>
        <taxon>Bacillota</taxon>
        <taxon>Clostridia</taxon>
        <taxon>Eubacteriales</taxon>
        <taxon>Clostridiaceae</taxon>
        <taxon>Clostridium</taxon>
    </lineage>
</organism>
<dbReference type="CDD" id="cd00077">
    <property type="entry name" value="HDc"/>
    <property type="match status" value="1"/>
</dbReference>
<evidence type="ECO:0000256" key="1">
    <source>
        <dbReference type="ARBA" id="ARBA00022741"/>
    </source>
</evidence>
<dbReference type="NCBIfam" id="TIGR00277">
    <property type="entry name" value="HDIG"/>
    <property type="match status" value="1"/>
</dbReference>
<dbReference type="InterPro" id="IPR006674">
    <property type="entry name" value="HD_domain"/>
</dbReference>
<evidence type="ECO:0000313" key="3">
    <source>
        <dbReference type="EMBL" id="MFL0252703.1"/>
    </source>
</evidence>
<dbReference type="EMBL" id="JBJIAA010000020">
    <property type="protein sequence ID" value="MFL0252703.1"/>
    <property type="molecule type" value="Genomic_DNA"/>
</dbReference>
<dbReference type="Proteomes" id="UP001623592">
    <property type="component" value="Unassembled WGS sequence"/>
</dbReference>
<sequence>MDKNKVFQEVDYHLMKDVKPSEYLTKLLNEDKLDEYPFNMLRDLEKTEQEPKHHPEGNVWNHTMLVVDNAAKSKDKSSDGRAFMWGALLHDIGKARTTKVRKGKITAYDHDKVGEELAYEFFKSFNEPEAFVNKVAKLVRWHMQTFFVAKSMSFAEPEKMKSETSISEIALLSLCDRLGRKPMSKDKEKEERESIDIFLRKMEKI</sequence>
<feature type="domain" description="HD/PDEase" evidence="2">
    <location>
        <begin position="55"/>
        <end position="190"/>
    </location>
</feature>
<dbReference type="PANTHER" id="PTHR47545:SF2">
    <property type="entry name" value="CC-ADDING TRNA NUCLEOTIDYLTRANSFERASE"/>
    <property type="match status" value="1"/>
</dbReference>
<dbReference type="InterPro" id="IPR003607">
    <property type="entry name" value="HD/PDEase_dom"/>
</dbReference>
<gene>
    <name evidence="3" type="ORF">ACJDT4_20005</name>
</gene>
<evidence type="ECO:0000259" key="2">
    <source>
        <dbReference type="SMART" id="SM00471"/>
    </source>
</evidence>
<comment type="caution">
    <text evidence="3">The sequence shown here is derived from an EMBL/GenBank/DDBJ whole genome shotgun (WGS) entry which is preliminary data.</text>
</comment>
<name>A0ABW8TK86_9CLOT</name>
<accession>A0ABW8TK86</accession>
<dbReference type="InterPro" id="IPR006675">
    <property type="entry name" value="HDIG_dom"/>
</dbReference>
<dbReference type="Pfam" id="PF01966">
    <property type="entry name" value="HD"/>
    <property type="match status" value="1"/>
</dbReference>
<keyword evidence="4" id="KW-1185">Reference proteome</keyword>
<protein>
    <submittedName>
        <fullName evidence="3">HDIG domain-containing metalloprotein</fullName>
    </submittedName>
</protein>
<keyword evidence="1" id="KW-0547">Nucleotide-binding</keyword>
<dbReference type="SUPFAM" id="SSF109604">
    <property type="entry name" value="HD-domain/PDEase-like"/>
    <property type="match status" value="1"/>
</dbReference>
<dbReference type="InterPro" id="IPR050124">
    <property type="entry name" value="tRNA_CCA-adding_enzyme"/>
</dbReference>
<dbReference type="PANTHER" id="PTHR47545">
    <property type="entry name" value="MULTIFUNCTIONAL CCA PROTEIN"/>
    <property type="match status" value="1"/>
</dbReference>